<dbReference type="EMBL" id="DS113465">
    <property type="protein sequence ID" value="EAY04801.1"/>
    <property type="molecule type" value="Genomic_DNA"/>
</dbReference>
<dbReference type="PANTHER" id="PTHR11183">
    <property type="entry name" value="GLYCOGENIN SUBFAMILY MEMBER"/>
    <property type="match status" value="1"/>
</dbReference>
<organism evidence="1 2">
    <name type="scientific">Trichomonas vaginalis (strain ATCC PRA-98 / G3)</name>
    <dbReference type="NCBI Taxonomy" id="412133"/>
    <lineage>
        <taxon>Eukaryota</taxon>
        <taxon>Metamonada</taxon>
        <taxon>Parabasalia</taxon>
        <taxon>Trichomonadida</taxon>
        <taxon>Trichomonadidae</taxon>
        <taxon>Trichomonas</taxon>
    </lineage>
</organism>
<dbReference type="Proteomes" id="UP000001542">
    <property type="component" value="Unassembled WGS sequence"/>
</dbReference>
<keyword evidence="2" id="KW-1185">Reference proteome</keyword>
<dbReference type="RefSeq" id="XP_001317024.1">
    <property type="nucleotide sequence ID" value="XM_001316989.1"/>
</dbReference>
<dbReference type="AlphaFoldDB" id="A2ERC5"/>
<dbReference type="VEuPathDB" id="TrichDB:TVAG_305510"/>
<dbReference type="SUPFAM" id="SSF53448">
    <property type="entry name" value="Nucleotide-diphospho-sugar transferases"/>
    <property type="match status" value="1"/>
</dbReference>
<dbReference type="GO" id="GO:0016757">
    <property type="term" value="F:glycosyltransferase activity"/>
    <property type="evidence" value="ECO:0000318"/>
    <property type="project" value="GO_Central"/>
</dbReference>
<dbReference type="SMR" id="A2ERC5"/>
<dbReference type="VEuPathDB" id="TrichDB:TVAGG3_1003990"/>
<proteinExistence type="predicted"/>
<dbReference type="Gene3D" id="3.90.550.10">
    <property type="entry name" value="Spore Coat Polysaccharide Biosynthesis Protein SpsA, Chain A"/>
    <property type="match status" value="1"/>
</dbReference>
<protein>
    <recommendedName>
        <fullName evidence="3">Glycosyl transferase family 8 protein</fullName>
    </recommendedName>
</protein>
<dbReference type="OrthoDB" id="10477235at2759"/>
<sequence length="400" mass="45859">MISFLAFFATCRTDPAEYIRFDVVPGIGEKDVSRDDDPMPTSKYAYVTYYSGDDHWSHYLLSVIVLGQTLASLSPKYDRVLLIPSKMEFEESVLKTIKESWTHIIHRPFIKWPCETKLEDPRDNHIWFKLQIFSLYQYSKVLYIPPNALVAKDPSIAFSFVTPSAPLDYQTWGYSHLGAVRNLDFLVVTPSQTTLDNVTTKGCNWIHQPVGYSREINQAFRGDRNKNIGPYDNGLIEEFYFGKFTTIPSFYQFELVKSKTPLKKTDPRIVTYRFPQGTKPWDQGPNQQSEIISDAWIKVAVQTHENLNLTIDLARYQLSKPTLEGSDFIAKKLSKPLPVPKYVVYDFYDEFEETNVIREILRYSSLVIGAVSLVAFAIADAPMSTRDQQEGGLMSESEDN</sequence>
<evidence type="ECO:0000313" key="2">
    <source>
        <dbReference type="Proteomes" id="UP000001542"/>
    </source>
</evidence>
<reference evidence="1" key="2">
    <citation type="journal article" date="2007" name="Science">
        <title>Draft genome sequence of the sexually transmitted pathogen Trichomonas vaginalis.</title>
        <authorList>
            <person name="Carlton J.M."/>
            <person name="Hirt R.P."/>
            <person name="Silva J.C."/>
            <person name="Delcher A.L."/>
            <person name="Schatz M."/>
            <person name="Zhao Q."/>
            <person name="Wortman J.R."/>
            <person name="Bidwell S.L."/>
            <person name="Alsmark U.C.M."/>
            <person name="Besteiro S."/>
            <person name="Sicheritz-Ponten T."/>
            <person name="Noel C.J."/>
            <person name="Dacks J.B."/>
            <person name="Foster P.G."/>
            <person name="Simillion C."/>
            <person name="Van de Peer Y."/>
            <person name="Miranda-Saavedra D."/>
            <person name="Barton G.J."/>
            <person name="Westrop G.D."/>
            <person name="Mueller S."/>
            <person name="Dessi D."/>
            <person name="Fiori P.L."/>
            <person name="Ren Q."/>
            <person name="Paulsen I."/>
            <person name="Zhang H."/>
            <person name="Bastida-Corcuera F.D."/>
            <person name="Simoes-Barbosa A."/>
            <person name="Brown M.T."/>
            <person name="Hayes R.D."/>
            <person name="Mukherjee M."/>
            <person name="Okumura C.Y."/>
            <person name="Schneider R."/>
            <person name="Smith A.J."/>
            <person name="Vanacova S."/>
            <person name="Villalvazo M."/>
            <person name="Haas B.J."/>
            <person name="Pertea M."/>
            <person name="Feldblyum T.V."/>
            <person name="Utterback T.R."/>
            <person name="Shu C.L."/>
            <person name="Osoegawa K."/>
            <person name="de Jong P.J."/>
            <person name="Hrdy I."/>
            <person name="Horvathova L."/>
            <person name="Zubacova Z."/>
            <person name="Dolezal P."/>
            <person name="Malik S.B."/>
            <person name="Logsdon J.M. Jr."/>
            <person name="Henze K."/>
            <person name="Gupta A."/>
            <person name="Wang C.C."/>
            <person name="Dunne R.L."/>
            <person name="Upcroft J.A."/>
            <person name="Upcroft P."/>
            <person name="White O."/>
            <person name="Salzberg S.L."/>
            <person name="Tang P."/>
            <person name="Chiu C.-H."/>
            <person name="Lee Y.-S."/>
            <person name="Embley T.M."/>
            <person name="Coombs G.H."/>
            <person name="Mottram J.C."/>
            <person name="Tachezy J."/>
            <person name="Fraser-Liggett C.M."/>
            <person name="Johnson P.J."/>
        </authorList>
    </citation>
    <scope>NUCLEOTIDE SEQUENCE [LARGE SCALE GENOMIC DNA]</scope>
    <source>
        <strain evidence="1">G3</strain>
    </source>
</reference>
<evidence type="ECO:0000313" key="1">
    <source>
        <dbReference type="EMBL" id="EAY04801.1"/>
    </source>
</evidence>
<gene>
    <name evidence="1" type="ORF">TVAG_305510</name>
</gene>
<dbReference type="KEGG" id="tva:4762665"/>
<reference evidence="1" key="1">
    <citation type="submission" date="2006-10" db="EMBL/GenBank/DDBJ databases">
        <authorList>
            <person name="Amadeo P."/>
            <person name="Zhao Q."/>
            <person name="Wortman J."/>
            <person name="Fraser-Liggett C."/>
            <person name="Carlton J."/>
        </authorList>
    </citation>
    <scope>NUCLEOTIDE SEQUENCE</scope>
    <source>
        <strain evidence="1">G3</strain>
    </source>
</reference>
<name>A2ERC5_TRIV3</name>
<evidence type="ECO:0008006" key="3">
    <source>
        <dbReference type="Google" id="ProtNLM"/>
    </source>
</evidence>
<dbReference type="InterPro" id="IPR050587">
    <property type="entry name" value="GNT1/Glycosyltrans_8"/>
</dbReference>
<accession>A2ERC5</accession>
<dbReference type="InParanoid" id="A2ERC5"/>
<dbReference type="InterPro" id="IPR029044">
    <property type="entry name" value="Nucleotide-diphossugar_trans"/>
</dbReference>